<evidence type="ECO:0000313" key="3">
    <source>
        <dbReference type="EMBL" id="KAF5353330.1"/>
    </source>
</evidence>
<feature type="transmembrane region" description="Helical" evidence="2">
    <location>
        <begin position="100"/>
        <end position="124"/>
    </location>
</feature>
<keyword evidence="4" id="KW-1185">Reference proteome</keyword>
<proteinExistence type="predicted"/>
<reference evidence="3 4" key="1">
    <citation type="journal article" date="2020" name="ISME J.">
        <title>Uncovering the hidden diversity of litter-decomposition mechanisms in mushroom-forming fungi.</title>
        <authorList>
            <person name="Floudas D."/>
            <person name="Bentzer J."/>
            <person name="Ahren D."/>
            <person name="Johansson T."/>
            <person name="Persson P."/>
            <person name="Tunlid A."/>
        </authorList>
    </citation>
    <scope>NUCLEOTIDE SEQUENCE [LARGE SCALE GENOMIC DNA]</scope>
    <source>
        <strain evidence="3 4">CBS 146.42</strain>
    </source>
</reference>
<sequence length="204" mass="21851">MNLTPQQRMEAKAQRRERSSGRRSSLQIAIPIHPKRARLLASVNPPPSRPPTPPPLYEDLPIPADPFAHSIRAEAGLRQLQQVTQAKPDKRSWWWTKKGITLIIVNMVVLGAILGGVLGAAYGINDGHSTPEIIFPSSQPQPSFPDSSTTSMLESVPFATTSTTTATGSQMPTVDTASALNATPGITVENGPRISSVNAPFLTG</sequence>
<evidence type="ECO:0000256" key="2">
    <source>
        <dbReference type="SAM" id="Phobius"/>
    </source>
</evidence>
<dbReference type="Proteomes" id="UP000559027">
    <property type="component" value="Unassembled WGS sequence"/>
</dbReference>
<keyword evidence="2" id="KW-0472">Membrane</keyword>
<protein>
    <submittedName>
        <fullName evidence="3">Uncharacterized protein</fullName>
    </submittedName>
</protein>
<comment type="caution">
    <text evidence="3">The sequence shown here is derived from an EMBL/GenBank/DDBJ whole genome shotgun (WGS) entry which is preliminary data.</text>
</comment>
<keyword evidence="2" id="KW-1133">Transmembrane helix</keyword>
<organism evidence="3 4">
    <name type="scientific">Leucocoprinus leucothites</name>
    <dbReference type="NCBI Taxonomy" id="201217"/>
    <lineage>
        <taxon>Eukaryota</taxon>
        <taxon>Fungi</taxon>
        <taxon>Dikarya</taxon>
        <taxon>Basidiomycota</taxon>
        <taxon>Agaricomycotina</taxon>
        <taxon>Agaricomycetes</taxon>
        <taxon>Agaricomycetidae</taxon>
        <taxon>Agaricales</taxon>
        <taxon>Agaricineae</taxon>
        <taxon>Agaricaceae</taxon>
        <taxon>Leucocoprinus</taxon>
    </lineage>
</organism>
<evidence type="ECO:0000256" key="1">
    <source>
        <dbReference type="SAM" id="MobiDB-lite"/>
    </source>
</evidence>
<gene>
    <name evidence="3" type="ORF">D9756_007824</name>
</gene>
<evidence type="ECO:0000313" key="4">
    <source>
        <dbReference type="Proteomes" id="UP000559027"/>
    </source>
</evidence>
<dbReference type="AlphaFoldDB" id="A0A8H5D485"/>
<dbReference type="EMBL" id="JAACJO010000010">
    <property type="protein sequence ID" value="KAF5353330.1"/>
    <property type="molecule type" value="Genomic_DNA"/>
</dbReference>
<name>A0A8H5D485_9AGAR</name>
<feature type="compositionally biased region" description="Basic and acidic residues" evidence="1">
    <location>
        <begin position="9"/>
        <end position="20"/>
    </location>
</feature>
<keyword evidence="2" id="KW-0812">Transmembrane</keyword>
<feature type="region of interest" description="Disordered" evidence="1">
    <location>
        <begin position="1"/>
        <end position="27"/>
    </location>
</feature>
<accession>A0A8H5D485</accession>